<sequence>MHRTAPPQVIERHAASHQPSLADLVIDPVLGICSRQRAFSITKDPMKRSALSTHATRLSALSLGLATVVALSGCDTLNDWLAPDRVNYKAAETAPALTVPSDLSTADISQRYAAPPKVNSLGGGAQRALTPAGNATLGVPTAQDPYGMHVESDGDRRFLVVDGRTPDQIWPQLQEFWTDNGFTLKTDAPATGIMTTDWAENRANIPDDWFRKSIGKLVDFAYSSGTRDMFRTQVDRTANGSTDISVTHSAMEEVLTGQDKTSSRWEARPRNPALEAAFLAKIMEKFGLTDAQAKQLITEARPAGAKVAVEQSGSSSTLDIAEPFDRAWLRVGLALDRTNFTVDNRDREKGLYYVHYSDSMQELKKDGLFSKFFSSNTPKPTRQFLVNVRPKADSLTQVAVVDANGQLDSSTDAQRIVSLLHAQLN</sequence>
<name>A0A158J1I7_9BURK</name>
<keyword evidence="1" id="KW-0449">Lipoprotein</keyword>
<dbReference type="InterPro" id="IPR010653">
    <property type="entry name" value="NlpB/DapX"/>
</dbReference>
<comment type="caution">
    <text evidence="1">The sequence shown here is derived from an EMBL/GenBank/DDBJ whole genome shotgun (WGS) entry which is preliminary data.</text>
</comment>
<dbReference type="InterPro" id="IPR042268">
    <property type="entry name" value="BamC_C"/>
</dbReference>
<dbReference type="Proteomes" id="UP000054925">
    <property type="component" value="Unassembled WGS sequence"/>
</dbReference>
<organism evidence="1 2">
    <name type="scientific">Caballeronia terrestris</name>
    <dbReference type="NCBI Taxonomy" id="1226301"/>
    <lineage>
        <taxon>Bacteria</taxon>
        <taxon>Pseudomonadati</taxon>
        <taxon>Pseudomonadota</taxon>
        <taxon>Betaproteobacteria</taxon>
        <taxon>Burkholderiales</taxon>
        <taxon>Burkholderiaceae</taxon>
        <taxon>Caballeronia</taxon>
    </lineage>
</organism>
<evidence type="ECO:0000313" key="2">
    <source>
        <dbReference type="Proteomes" id="UP000054925"/>
    </source>
</evidence>
<accession>A0A158J1I7</accession>
<dbReference type="Pfam" id="PF06804">
    <property type="entry name" value="Lipoprotein_18"/>
    <property type="match status" value="1"/>
</dbReference>
<protein>
    <submittedName>
        <fullName evidence="1">Lipoprotein</fullName>
    </submittedName>
</protein>
<reference evidence="1" key="1">
    <citation type="submission" date="2016-01" db="EMBL/GenBank/DDBJ databases">
        <authorList>
            <person name="Peeters C."/>
        </authorList>
    </citation>
    <scope>NUCLEOTIDE SEQUENCE [LARGE SCALE GENOMIC DNA]</scope>
    <source>
        <strain evidence="1">LMG 22937</strain>
    </source>
</reference>
<evidence type="ECO:0000313" key="1">
    <source>
        <dbReference type="EMBL" id="SAL62716.1"/>
    </source>
</evidence>
<keyword evidence="2" id="KW-1185">Reference proteome</keyword>
<proteinExistence type="predicted"/>
<dbReference type="EMBL" id="FCOL02000016">
    <property type="protein sequence ID" value="SAL62716.1"/>
    <property type="molecule type" value="Genomic_DNA"/>
</dbReference>
<dbReference type="Gene3D" id="3.30.310.170">
    <property type="entry name" value="Outer membrane protein assembly factor BamC"/>
    <property type="match status" value="1"/>
</dbReference>
<gene>
    <name evidence="1" type="ORF">AWB67_03213</name>
</gene>
<dbReference type="AlphaFoldDB" id="A0A158J1I7"/>